<dbReference type="Pfam" id="PF12974">
    <property type="entry name" value="Phosphonate-bd"/>
    <property type="match status" value="1"/>
</dbReference>
<sequence>MRNVALGFLIAAYTSLLMSVNVYAAQENIASIHVAVLAPRGNVEATQRWQPTIDWLNKQLPQYQFKLVPSNLEQLEQTVRKGSAEFVITNPGQSVILGRQFPLSWIATLKAPWSNGTSQALGSALVVKVDSPFLSLADLQRTHAVAVSPDAFGGFLTLKQYLKSQQQDPRRFFQKVDYIGFPIDAMIYQLRDSRADVAITPTCLLENMAYDGLIDLQKFRVINNNPPNGFPCAVSTPLYPNWSLAKTRKASEELATTVAKLLLSLPPDGPIAKAAQSKGWSSPISPLSIDKLYQDLDIHPLQTPWWQQALQWLKQNQQWAWGASILFLALSCYHFWLEYRFNRNQKLLNLANYDLKQKSQMLEHAQRVAIVGGLGSNLAHEINQPLAAIRNYSQGAKLKITKGTTADEITPILDKIEQQVMRVDTIVQRLRNLITKRPIDKKELNIQEIINDTIALLHHELSYKQINIHTQIKGRERDIHLDPVGIQQVFINLLNNATDSCLIHNSPDGNHINIVVEYQANQVDIIITDNGAGLSQPIEELQSAFVTTKEKGLGLGLSICHDIIEHHYGHFTLRSIQPNGCEARIQLPYDPIKE</sequence>
<evidence type="ECO:0000259" key="10">
    <source>
        <dbReference type="PROSITE" id="PS50109"/>
    </source>
</evidence>
<dbReference type="InterPro" id="IPR003594">
    <property type="entry name" value="HATPase_dom"/>
</dbReference>
<evidence type="ECO:0000256" key="2">
    <source>
        <dbReference type="ARBA" id="ARBA00012438"/>
    </source>
</evidence>
<dbReference type="Pfam" id="PF02518">
    <property type="entry name" value="HATPase_c"/>
    <property type="match status" value="1"/>
</dbReference>
<evidence type="ECO:0000256" key="7">
    <source>
        <dbReference type="ARBA" id="ARBA00022840"/>
    </source>
</evidence>
<name>A0A368LPZ7_9VIBR</name>
<dbReference type="PANTHER" id="PTHR43065:SF10">
    <property type="entry name" value="PEROXIDE STRESS-ACTIVATED HISTIDINE KINASE MAK3"/>
    <property type="match status" value="1"/>
</dbReference>
<evidence type="ECO:0000256" key="5">
    <source>
        <dbReference type="ARBA" id="ARBA00022741"/>
    </source>
</evidence>
<dbReference type="PRINTS" id="PR00344">
    <property type="entry name" value="BCTRLSENSOR"/>
</dbReference>
<dbReference type="GO" id="GO:0000155">
    <property type="term" value="F:phosphorelay sensor kinase activity"/>
    <property type="evidence" value="ECO:0007669"/>
    <property type="project" value="InterPro"/>
</dbReference>
<keyword evidence="8" id="KW-0902">Two-component regulatory system</keyword>
<dbReference type="AlphaFoldDB" id="A0A368LPZ7"/>
<dbReference type="InterPro" id="IPR036890">
    <property type="entry name" value="HATPase_C_sf"/>
</dbReference>
<keyword evidence="9" id="KW-0732">Signal</keyword>
<comment type="caution">
    <text evidence="11">The sequence shown here is derived from an EMBL/GenBank/DDBJ whole genome shotgun (WGS) entry which is preliminary data.</text>
</comment>
<protein>
    <recommendedName>
        <fullName evidence="2">histidine kinase</fullName>
        <ecNumber evidence="2">2.7.13.3</ecNumber>
    </recommendedName>
</protein>
<dbReference type="EMBL" id="QPGL01000001">
    <property type="protein sequence ID" value="RCS73952.1"/>
    <property type="molecule type" value="Genomic_DNA"/>
</dbReference>
<accession>A0A368LPZ7</accession>
<dbReference type="SMART" id="SM00388">
    <property type="entry name" value="HisKA"/>
    <property type="match status" value="1"/>
</dbReference>
<dbReference type="Pfam" id="PF00512">
    <property type="entry name" value="HisKA"/>
    <property type="match status" value="1"/>
</dbReference>
<evidence type="ECO:0000256" key="3">
    <source>
        <dbReference type="ARBA" id="ARBA00022553"/>
    </source>
</evidence>
<evidence type="ECO:0000313" key="12">
    <source>
        <dbReference type="Proteomes" id="UP000252479"/>
    </source>
</evidence>
<feature type="chain" id="PRO_5016942798" description="histidine kinase" evidence="9">
    <location>
        <begin position="25"/>
        <end position="594"/>
    </location>
</feature>
<dbReference type="Gene3D" id="3.40.190.10">
    <property type="entry name" value="Periplasmic binding protein-like II"/>
    <property type="match status" value="2"/>
</dbReference>
<dbReference type="InterPro" id="IPR003661">
    <property type="entry name" value="HisK_dim/P_dom"/>
</dbReference>
<evidence type="ECO:0000313" key="11">
    <source>
        <dbReference type="EMBL" id="RCS73952.1"/>
    </source>
</evidence>
<feature type="domain" description="Histidine kinase" evidence="10">
    <location>
        <begin position="377"/>
        <end position="591"/>
    </location>
</feature>
<dbReference type="Gene3D" id="1.10.287.130">
    <property type="match status" value="1"/>
</dbReference>
<dbReference type="CDD" id="cd00082">
    <property type="entry name" value="HisKA"/>
    <property type="match status" value="1"/>
</dbReference>
<keyword evidence="5" id="KW-0547">Nucleotide-binding</keyword>
<dbReference type="PANTHER" id="PTHR43065">
    <property type="entry name" value="SENSOR HISTIDINE KINASE"/>
    <property type="match status" value="1"/>
</dbReference>
<feature type="signal peptide" evidence="9">
    <location>
        <begin position="1"/>
        <end position="24"/>
    </location>
</feature>
<keyword evidence="12" id="KW-1185">Reference proteome</keyword>
<keyword evidence="6 11" id="KW-0418">Kinase</keyword>
<organism evidence="11 12">
    <name type="scientific">Vibrio casei</name>
    <dbReference type="NCBI Taxonomy" id="673372"/>
    <lineage>
        <taxon>Bacteria</taxon>
        <taxon>Pseudomonadati</taxon>
        <taxon>Pseudomonadota</taxon>
        <taxon>Gammaproteobacteria</taxon>
        <taxon>Vibrionales</taxon>
        <taxon>Vibrionaceae</taxon>
        <taxon>Vibrio</taxon>
    </lineage>
</organism>
<evidence type="ECO:0000256" key="4">
    <source>
        <dbReference type="ARBA" id="ARBA00022679"/>
    </source>
</evidence>
<dbReference type="Proteomes" id="UP000252479">
    <property type="component" value="Unassembled WGS sequence"/>
</dbReference>
<evidence type="ECO:0000256" key="8">
    <source>
        <dbReference type="ARBA" id="ARBA00023012"/>
    </source>
</evidence>
<keyword evidence="3" id="KW-0597">Phosphoprotein</keyword>
<dbReference type="GO" id="GO:0005524">
    <property type="term" value="F:ATP binding"/>
    <property type="evidence" value="ECO:0007669"/>
    <property type="project" value="UniProtKB-KW"/>
</dbReference>
<comment type="catalytic activity">
    <reaction evidence="1">
        <text>ATP + protein L-histidine = ADP + protein N-phospho-L-histidine.</text>
        <dbReference type="EC" id="2.7.13.3"/>
    </reaction>
</comment>
<dbReference type="PROSITE" id="PS50109">
    <property type="entry name" value="HIS_KIN"/>
    <property type="match status" value="1"/>
</dbReference>
<dbReference type="InterPro" id="IPR036097">
    <property type="entry name" value="HisK_dim/P_sf"/>
</dbReference>
<dbReference type="InterPro" id="IPR005467">
    <property type="entry name" value="His_kinase_dom"/>
</dbReference>
<keyword evidence="7" id="KW-0067">ATP-binding</keyword>
<keyword evidence="4" id="KW-0808">Transferase</keyword>
<gene>
    <name evidence="11" type="ORF">CIK83_01025</name>
</gene>
<dbReference type="EC" id="2.7.13.3" evidence="2"/>
<dbReference type="SMART" id="SM00387">
    <property type="entry name" value="HATPase_c"/>
    <property type="match status" value="1"/>
</dbReference>
<proteinExistence type="predicted"/>
<dbReference type="SUPFAM" id="SSF55874">
    <property type="entry name" value="ATPase domain of HSP90 chaperone/DNA topoisomerase II/histidine kinase"/>
    <property type="match status" value="1"/>
</dbReference>
<dbReference type="SUPFAM" id="SSF53850">
    <property type="entry name" value="Periplasmic binding protein-like II"/>
    <property type="match status" value="1"/>
</dbReference>
<dbReference type="SUPFAM" id="SSF47384">
    <property type="entry name" value="Homodimeric domain of signal transducing histidine kinase"/>
    <property type="match status" value="1"/>
</dbReference>
<dbReference type="InterPro" id="IPR004358">
    <property type="entry name" value="Sig_transdc_His_kin-like_C"/>
</dbReference>
<dbReference type="Gene3D" id="3.30.565.10">
    <property type="entry name" value="Histidine kinase-like ATPase, C-terminal domain"/>
    <property type="match status" value="1"/>
</dbReference>
<evidence type="ECO:0000256" key="1">
    <source>
        <dbReference type="ARBA" id="ARBA00000085"/>
    </source>
</evidence>
<evidence type="ECO:0000256" key="6">
    <source>
        <dbReference type="ARBA" id="ARBA00022777"/>
    </source>
</evidence>
<evidence type="ECO:0000256" key="9">
    <source>
        <dbReference type="SAM" id="SignalP"/>
    </source>
</evidence>
<reference evidence="11 12" key="1">
    <citation type="journal article" date="2017" name="Elife">
        <title>Extensive horizontal gene transfer in cheese-associated bacteria.</title>
        <authorList>
            <person name="Bonham K.S."/>
            <person name="Wolfe B.E."/>
            <person name="Dutton R.J."/>
        </authorList>
    </citation>
    <scope>NUCLEOTIDE SEQUENCE [LARGE SCALE GENOMIC DNA]</scope>
    <source>
        <strain evidence="11 12">JB196</strain>
    </source>
</reference>